<dbReference type="SUPFAM" id="SSF101936">
    <property type="entry name" value="DNA-binding pseudobarrel domain"/>
    <property type="match status" value="2"/>
</dbReference>
<keyword evidence="2" id="KW-0805">Transcription regulation</keyword>
<feature type="region of interest" description="Disordered" evidence="6">
    <location>
        <begin position="119"/>
        <end position="145"/>
    </location>
</feature>
<evidence type="ECO:0000259" key="7">
    <source>
        <dbReference type="PROSITE" id="PS50863"/>
    </source>
</evidence>
<dbReference type="PANTHER" id="PTHR31920:SF148">
    <property type="entry name" value="B3 DOMAIN-CONTAINING PROTEIN OS03G0621600"/>
    <property type="match status" value="1"/>
</dbReference>
<dbReference type="InterPro" id="IPR015300">
    <property type="entry name" value="DNA-bd_pseudobarrel_sf"/>
</dbReference>
<feature type="domain" description="TF-B3" evidence="7">
    <location>
        <begin position="55"/>
        <end position="106"/>
    </location>
</feature>
<dbReference type="CDD" id="cd10017">
    <property type="entry name" value="B3_DNA"/>
    <property type="match status" value="2"/>
</dbReference>
<evidence type="ECO:0000256" key="2">
    <source>
        <dbReference type="ARBA" id="ARBA00023015"/>
    </source>
</evidence>
<dbReference type="AlphaFoldDB" id="A0A4Y1RVR5"/>
<accession>A0A4Y1RVR5</accession>
<evidence type="ECO:0000256" key="3">
    <source>
        <dbReference type="ARBA" id="ARBA00023125"/>
    </source>
</evidence>
<reference evidence="8" key="1">
    <citation type="journal article" date="2019" name="Science">
        <title>Mutation of a bHLH transcription factor allowed almond domestication.</title>
        <authorList>
            <person name="Sanchez-Perez R."/>
            <person name="Pavan S."/>
            <person name="Mazzeo R."/>
            <person name="Moldovan C."/>
            <person name="Aiese Cigliano R."/>
            <person name="Del Cueto J."/>
            <person name="Ricciardi F."/>
            <person name="Lotti C."/>
            <person name="Ricciardi L."/>
            <person name="Dicenta F."/>
            <person name="Lopez-Marques R.L."/>
            <person name="Lindberg Moller B."/>
        </authorList>
    </citation>
    <scope>NUCLEOTIDE SEQUENCE</scope>
</reference>
<name>A0A4Y1RVR5_PRUDU</name>
<dbReference type="PANTHER" id="PTHR31920">
    <property type="entry name" value="B3 DOMAIN-CONTAINING"/>
    <property type="match status" value="1"/>
</dbReference>
<protein>
    <submittedName>
        <fullName evidence="8">AP2/B3-like transcriptional factor family protein</fullName>
    </submittedName>
</protein>
<dbReference type="GO" id="GO:0003677">
    <property type="term" value="F:DNA binding"/>
    <property type="evidence" value="ECO:0007669"/>
    <property type="project" value="UniProtKB-KW"/>
</dbReference>
<evidence type="ECO:0000313" key="8">
    <source>
        <dbReference type="EMBL" id="BBH07846.1"/>
    </source>
</evidence>
<keyword evidence="5" id="KW-0539">Nucleus</keyword>
<keyword evidence="3" id="KW-0238">DNA-binding</keyword>
<proteinExistence type="predicted"/>
<evidence type="ECO:0000256" key="6">
    <source>
        <dbReference type="SAM" id="MobiDB-lite"/>
    </source>
</evidence>
<dbReference type="PROSITE" id="PS50863">
    <property type="entry name" value="B3"/>
    <property type="match status" value="2"/>
</dbReference>
<dbReference type="EMBL" id="AP019303">
    <property type="protein sequence ID" value="BBH07846.1"/>
    <property type="molecule type" value="Genomic_DNA"/>
</dbReference>
<comment type="subcellular location">
    <subcellularLocation>
        <location evidence="1">Nucleus</location>
    </subcellularLocation>
</comment>
<keyword evidence="4" id="KW-0804">Transcription</keyword>
<feature type="compositionally biased region" description="Basic residues" evidence="6">
    <location>
        <begin position="128"/>
        <end position="139"/>
    </location>
</feature>
<dbReference type="InterPro" id="IPR050655">
    <property type="entry name" value="Plant_B3_domain"/>
</dbReference>
<evidence type="ECO:0000256" key="4">
    <source>
        <dbReference type="ARBA" id="ARBA00023163"/>
    </source>
</evidence>
<dbReference type="Gene3D" id="2.40.330.10">
    <property type="entry name" value="DNA-binding pseudobarrel domain"/>
    <property type="match status" value="2"/>
</dbReference>
<dbReference type="Pfam" id="PF02362">
    <property type="entry name" value="B3"/>
    <property type="match status" value="2"/>
</dbReference>
<sequence length="380" mass="42658">MGQNGWVWFGWGGGGVGVVGAPSVVAEMQIPPAFLVHFDGGKVPQKSHLRTSAGTWPVNVKKADDKFFFQKGWKKFVHDNDLKLCEFLVFGYAGDLGFYVDIYGRNGCKREFVTAERDRPHEEGHGNVFHRKSPRHHGKQNLPSIDPIKYEATDTESETSMHPLATTSTGKTIARQRDNSFNSEKPFFKVALWNSYMDRGVMCLPRNFVKTHLTRHRANVTLRVSDGRTWPVNLVFEGERGKLGGGFMAFCRDNNLKVGDMCVFVLINKIEFLFETGFYRKIEAANCTVPPGTDCHSSGQRYTRHVKFDYLLAGFAGFSLSTIISLSSLVRVSDGRTWPVNVFGGHLCETGLKEGDVCVFVLIDKILFEAFFHRKTQAAP</sequence>
<organism evidence="8">
    <name type="scientific">Prunus dulcis</name>
    <name type="common">Almond</name>
    <name type="synonym">Amygdalus dulcis</name>
    <dbReference type="NCBI Taxonomy" id="3755"/>
    <lineage>
        <taxon>Eukaryota</taxon>
        <taxon>Viridiplantae</taxon>
        <taxon>Streptophyta</taxon>
        <taxon>Embryophyta</taxon>
        <taxon>Tracheophyta</taxon>
        <taxon>Spermatophyta</taxon>
        <taxon>Magnoliopsida</taxon>
        <taxon>eudicotyledons</taxon>
        <taxon>Gunneridae</taxon>
        <taxon>Pentapetalae</taxon>
        <taxon>rosids</taxon>
        <taxon>fabids</taxon>
        <taxon>Rosales</taxon>
        <taxon>Rosaceae</taxon>
        <taxon>Amygdaloideae</taxon>
        <taxon>Amygdaleae</taxon>
        <taxon>Prunus</taxon>
    </lineage>
</organism>
<gene>
    <name evidence="8" type="ORF">Prudu_019890</name>
</gene>
<dbReference type="InterPro" id="IPR003340">
    <property type="entry name" value="B3_DNA-bd"/>
</dbReference>
<evidence type="ECO:0000256" key="1">
    <source>
        <dbReference type="ARBA" id="ARBA00004123"/>
    </source>
</evidence>
<evidence type="ECO:0000256" key="5">
    <source>
        <dbReference type="ARBA" id="ARBA00023242"/>
    </source>
</evidence>
<feature type="domain" description="TF-B3" evidence="7">
    <location>
        <begin position="187"/>
        <end position="280"/>
    </location>
</feature>
<dbReference type="GO" id="GO:0005634">
    <property type="term" value="C:nucleus"/>
    <property type="evidence" value="ECO:0007669"/>
    <property type="project" value="UniProtKB-SubCell"/>
</dbReference>
<dbReference type="SMART" id="SM01019">
    <property type="entry name" value="B3"/>
    <property type="match status" value="2"/>
</dbReference>